<dbReference type="EMBL" id="UINC01064483">
    <property type="protein sequence ID" value="SVB93196.1"/>
    <property type="molecule type" value="Genomic_DNA"/>
</dbReference>
<dbReference type="SUPFAM" id="SSF56925">
    <property type="entry name" value="OMPA-like"/>
    <property type="match status" value="1"/>
</dbReference>
<feature type="non-terminal residue" evidence="1">
    <location>
        <position position="1"/>
    </location>
</feature>
<gene>
    <name evidence="1" type="ORF">METZ01_LOCUS246050</name>
</gene>
<reference evidence="1" key="1">
    <citation type="submission" date="2018-05" db="EMBL/GenBank/DDBJ databases">
        <authorList>
            <person name="Lanie J.A."/>
            <person name="Ng W.-L."/>
            <person name="Kazmierczak K.M."/>
            <person name="Andrzejewski T.M."/>
            <person name="Davidsen T.M."/>
            <person name="Wayne K.J."/>
            <person name="Tettelin H."/>
            <person name="Glass J.I."/>
            <person name="Rusch D."/>
            <person name="Podicherti R."/>
            <person name="Tsui H.-C.T."/>
            <person name="Winkler M.E."/>
        </authorList>
    </citation>
    <scope>NUCLEOTIDE SEQUENCE</scope>
</reference>
<dbReference type="InterPro" id="IPR011250">
    <property type="entry name" value="OMP/PagP_B-barrel"/>
</dbReference>
<dbReference type="AlphaFoldDB" id="A0A382I0S5"/>
<accession>A0A382I0S5</accession>
<organism evidence="1">
    <name type="scientific">marine metagenome</name>
    <dbReference type="NCBI Taxonomy" id="408172"/>
    <lineage>
        <taxon>unclassified sequences</taxon>
        <taxon>metagenomes</taxon>
        <taxon>ecological metagenomes</taxon>
    </lineage>
</organism>
<evidence type="ECO:0008006" key="2">
    <source>
        <dbReference type="Google" id="ProtNLM"/>
    </source>
</evidence>
<name>A0A382I0S5_9ZZZZ</name>
<evidence type="ECO:0000313" key="1">
    <source>
        <dbReference type="EMBL" id="SVB93196.1"/>
    </source>
</evidence>
<proteinExistence type="predicted"/>
<sequence length="151" mass="15710">SGGLFGGLDDDGRRQYMIPAGTVVRAEKKWTGGMSGRLGFYVNPTTLFALRGGVLVSKFDVAYGTVFSETFYGGGASVGASLESTLTAVDPNLNLRIGAIYTDYLTAPVSGIGTMTETGEAGSTTNSEITGSGLSARIGLTYSFFDVNSLF</sequence>
<protein>
    <recommendedName>
        <fullName evidence="2">Outer membrane protein beta-barrel domain-containing protein</fullName>
    </recommendedName>
</protein>